<feature type="non-terminal residue" evidence="1">
    <location>
        <position position="72"/>
    </location>
</feature>
<organism evidence="1 2">
    <name type="scientific">Xenorhabdus lircayensis</name>
    <dbReference type="NCBI Taxonomy" id="2763499"/>
    <lineage>
        <taxon>Bacteria</taxon>
        <taxon>Pseudomonadati</taxon>
        <taxon>Pseudomonadota</taxon>
        <taxon>Gammaproteobacteria</taxon>
        <taxon>Enterobacterales</taxon>
        <taxon>Morganellaceae</taxon>
        <taxon>Xenorhabdus</taxon>
    </lineage>
</organism>
<proteinExistence type="predicted"/>
<reference evidence="1 2" key="1">
    <citation type="submission" date="2020-08" db="EMBL/GenBank/DDBJ databases">
        <title>Description of Xenorhabdus lircayensis sp. nov., the symbiotic bacterium associated with the entomopathogenic nematode Steirnernema unicornum.</title>
        <authorList>
            <person name="Castaneda-Alvarez C."/>
            <person name="Prodan S."/>
            <person name="Zamorano A."/>
            <person name="San-Blas E."/>
            <person name="Aballay E."/>
        </authorList>
    </citation>
    <scope>NUCLEOTIDE SEQUENCE [LARGE SCALE GENOMIC DNA]</scope>
    <source>
        <strain evidence="1 2">VLS</strain>
    </source>
</reference>
<comment type="caution">
    <text evidence="1">The sequence shown here is derived from an EMBL/GenBank/DDBJ whole genome shotgun (WGS) entry which is preliminary data.</text>
</comment>
<name>A0ABS0U0Q3_9GAMM</name>
<dbReference type="EMBL" id="JACOII010000002">
    <property type="protein sequence ID" value="MBI6547192.1"/>
    <property type="molecule type" value="Genomic_DNA"/>
</dbReference>
<keyword evidence="2" id="KW-1185">Reference proteome</keyword>
<accession>A0ABS0U0Q3</accession>
<sequence length="72" mass="7340">MAGLPVGLSDSGGTWAMGGLSDRVPVKPVQAAQSPLNIMQGDCAHLTAGQGCEPKPPAAVRCAQSALCRRPR</sequence>
<dbReference type="Proteomes" id="UP000696184">
    <property type="component" value="Unassembled WGS sequence"/>
</dbReference>
<protein>
    <submittedName>
        <fullName evidence="1">Uncharacterized protein</fullName>
    </submittedName>
</protein>
<evidence type="ECO:0000313" key="2">
    <source>
        <dbReference type="Proteomes" id="UP000696184"/>
    </source>
</evidence>
<dbReference type="RefSeq" id="WP_198688006.1">
    <property type="nucleotide sequence ID" value="NZ_CAWPUD010000016.1"/>
</dbReference>
<evidence type="ECO:0000313" key="1">
    <source>
        <dbReference type="EMBL" id="MBI6547192.1"/>
    </source>
</evidence>
<gene>
    <name evidence="1" type="ORF">H8A87_00040</name>
</gene>